<comment type="caution">
    <text evidence="4">The sequence shown here is derived from an EMBL/GenBank/DDBJ whole genome shotgun (WGS) entry which is preliminary data.</text>
</comment>
<dbReference type="InterPro" id="IPR036388">
    <property type="entry name" value="WH-like_DNA-bd_sf"/>
</dbReference>
<protein>
    <submittedName>
        <fullName evidence="4">Transcriptional regulator PadR-like family protein</fullName>
    </submittedName>
</protein>
<dbReference type="Pfam" id="PF03551">
    <property type="entry name" value="PadR"/>
    <property type="match status" value="1"/>
</dbReference>
<dbReference type="InterPro" id="IPR036390">
    <property type="entry name" value="WH_DNA-bd_sf"/>
</dbReference>
<feature type="coiled-coil region" evidence="1">
    <location>
        <begin position="116"/>
        <end position="143"/>
    </location>
</feature>
<evidence type="ECO:0000313" key="4">
    <source>
        <dbReference type="EMBL" id="OOM14319.1"/>
    </source>
</evidence>
<dbReference type="PANTHER" id="PTHR43252">
    <property type="entry name" value="TRANSCRIPTIONAL REGULATOR YQJI"/>
    <property type="match status" value="1"/>
</dbReference>
<sequence length="191" mass="22381">MNTLSYGLLGFLSNESMSGYDLMLKMNLFWHTRHSHIYPLLAKLEEDGYVEFTLVKQNGKPDKKVYTPTKLGIQAVKEWLEKVTPEPVNKDEMMLKTYCLHILGKDQAKKLIKEREEMYHNKFISLQNRMEDLEKQAGEVLNTTNSSYFGRFIILNKLLSDAKSGIEWCQWVYGLYDNDNIINIFEESPFH</sequence>
<dbReference type="SUPFAM" id="SSF46785">
    <property type="entry name" value="Winged helix' DNA-binding domain"/>
    <property type="match status" value="1"/>
</dbReference>
<dbReference type="EMBL" id="LZYZ01000002">
    <property type="protein sequence ID" value="OOM14319.1"/>
    <property type="molecule type" value="Genomic_DNA"/>
</dbReference>
<organism evidence="4 5">
    <name type="scientific">Clostridium saccharobutylicum</name>
    <dbReference type="NCBI Taxonomy" id="169679"/>
    <lineage>
        <taxon>Bacteria</taxon>
        <taxon>Bacillati</taxon>
        <taxon>Bacillota</taxon>
        <taxon>Clostridia</taxon>
        <taxon>Eubacteriales</taxon>
        <taxon>Clostridiaceae</taxon>
        <taxon>Clostridium</taxon>
    </lineage>
</organism>
<dbReference type="Proteomes" id="UP000191154">
    <property type="component" value="Unassembled WGS sequence"/>
</dbReference>
<evidence type="ECO:0000313" key="5">
    <source>
        <dbReference type="Proteomes" id="UP000191154"/>
    </source>
</evidence>
<gene>
    <name evidence="4" type="ORF">CLOSAC_11920</name>
</gene>
<name>A0A1S8NCY4_CLOSA</name>
<reference evidence="4 5" key="1">
    <citation type="submission" date="2016-05" db="EMBL/GenBank/DDBJ databases">
        <title>Microbial solvent formation.</title>
        <authorList>
            <person name="Poehlein A."/>
            <person name="Montoya Solano J.D."/>
            <person name="Flitsch S."/>
            <person name="Krabben P."/>
            <person name="Duerre P."/>
            <person name="Daniel R."/>
        </authorList>
    </citation>
    <scope>NUCLEOTIDE SEQUENCE [LARGE SCALE GENOMIC DNA]</scope>
    <source>
        <strain evidence="4 5">L1-8</strain>
    </source>
</reference>
<evidence type="ECO:0000259" key="3">
    <source>
        <dbReference type="Pfam" id="PF10400"/>
    </source>
</evidence>
<dbReference type="InterPro" id="IPR018309">
    <property type="entry name" value="Tscrpt_reg_PadR_C"/>
</dbReference>
<feature type="domain" description="Transcription regulator PadR C-terminal" evidence="3">
    <location>
        <begin position="90"/>
        <end position="173"/>
    </location>
</feature>
<dbReference type="RefSeq" id="WP_077864588.1">
    <property type="nucleotide sequence ID" value="NZ_LZYZ01000002.1"/>
</dbReference>
<dbReference type="PANTHER" id="PTHR43252:SF6">
    <property type="entry name" value="NEGATIVE TRANSCRIPTION REGULATOR PADR"/>
    <property type="match status" value="1"/>
</dbReference>
<feature type="domain" description="Transcription regulator PadR N-terminal" evidence="2">
    <location>
        <begin position="8"/>
        <end position="77"/>
    </location>
</feature>
<keyword evidence="1" id="KW-0175">Coiled coil</keyword>
<dbReference type="Pfam" id="PF10400">
    <property type="entry name" value="Vir_act_alpha_C"/>
    <property type="match status" value="1"/>
</dbReference>
<accession>A0A1S8NCY4</accession>
<dbReference type="Gene3D" id="1.10.10.10">
    <property type="entry name" value="Winged helix-like DNA-binding domain superfamily/Winged helix DNA-binding domain"/>
    <property type="match status" value="1"/>
</dbReference>
<proteinExistence type="predicted"/>
<evidence type="ECO:0000256" key="1">
    <source>
        <dbReference type="SAM" id="Coils"/>
    </source>
</evidence>
<dbReference type="AlphaFoldDB" id="A0A1S8NCY4"/>
<evidence type="ECO:0000259" key="2">
    <source>
        <dbReference type="Pfam" id="PF03551"/>
    </source>
</evidence>
<dbReference type="InterPro" id="IPR005149">
    <property type="entry name" value="Tscrpt_reg_PadR_N"/>
</dbReference>